<keyword evidence="4" id="KW-1185">Reference proteome</keyword>
<dbReference type="PROSITE" id="PS50181">
    <property type="entry name" value="FBOX"/>
    <property type="match status" value="1"/>
</dbReference>
<proteinExistence type="predicted"/>
<feature type="compositionally biased region" description="Basic and acidic residues" evidence="1">
    <location>
        <begin position="509"/>
        <end position="525"/>
    </location>
</feature>
<name>A0A9W8YNQ0_9PEZI</name>
<evidence type="ECO:0000313" key="3">
    <source>
        <dbReference type="EMBL" id="KAJ4389020.1"/>
    </source>
</evidence>
<dbReference type="AlphaFoldDB" id="A0A9W8YNQ0"/>
<protein>
    <recommendedName>
        <fullName evidence="2">F-box domain-containing protein</fullName>
    </recommendedName>
</protein>
<sequence length="539" mass="60970">MLAKLPRELLDHVSSFLPTPAFNNLRLACKLVENKIFPYWSNAFFKRKQFMITAFSLQTLVDISRHATLGPCMTHLIIGLDYFRSVGQQYANTRDDYQQFQDACDAQELLLDTGAALQLLTTALLNLPNLESIDVRNFNSPTRYRDIYKYRSNFRVCPAWKSYGYSEIPDWSPYLALQNGSLFGNNGDIGPSHFVNRVVRVLLTAIGQSESPLRGLEVIIRPFHHFRTVALTGGGLGVLPILGKGIPTKLPLVLSRLTKLHLDVNLGSDSLPSVGSYQYPFKIPSDMPKSAEEVSDPSSTNLRKLLALTSNLTWLRLNNRSNTWHGSVRLMSWLALNPETPFGVNIEARWGDSNPKPVSFPLRRLDLGNMRLHTSTLDLLVIKFDKLECLSFRDVHLQPVQAQLDEMEDDRENRSVWAAFFQKLPKAARNLKQLSLKGISESLEPQSIHKHPVVFYPAITEDDHVETYNLDLSTIDQAALEALAANTWIRKVWLETRHRDYYPDSDNVSIEHGDDGSVDTEHPDGSDEDEDHDEDDVSG</sequence>
<dbReference type="SUPFAM" id="SSF52047">
    <property type="entry name" value="RNI-like"/>
    <property type="match status" value="1"/>
</dbReference>
<evidence type="ECO:0000313" key="4">
    <source>
        <dbReference type="Proteomes" id="UP001140453"/>
    </source>
</evidence>
<feature type="region of interest" description="Disordered" evidence="1">
    <location>
        <begin position="504"/>
        <end position="539"/>
    </location>
</feature>
<evidence type="ECO:0000259" key="2">
    <source>
        <dbReference type="PROSITE" id="PS50181"/>
    </source>
</evidence>
<feature type="compositionally biased region" description="Acidic residues" evidence="1">
    <location>
        <begin position="526"/>
        <end position="539"/>
    </location>
</feature>
<dbReference type="EMBL" id="JAPEVB010000004">
    <property type="protein sequence ID" value="KAJ4389020.1"/>
    <property type="molecule type" value="Genomic_DNA"/>
</dbReference>
<dbReference type="OrthoDB" id="5279008at2759"/>
<reference evidence="3" key="1">
    <citation type="submission" date="2022-10" db="EMBL/GenBank/DDBJ databases">
        <title>Tapping the CABI collections for fungal endophytes: first genome assemblies for Collariella, Neodidymelliopsis, Ascochyta clinopodiicola, Didymella pomorum, Didymosphaeria variabile, Neocosmospora piperis and Neocucurbitaria cava.</title>
        <authorList>
            <person name="Hill R."/>
        </authorList>
    </citation>
    <scope>NUCLEOTIDE SEQUENCE</scope>
    <source>
        <strain evidence="3">IMI 355082</strain>
    </source>
</reference>
<dbReference type="Proteomes" id="UP001140453">
    <property type="component" value="Unassembled WGS sequence"/>
</dbReference>
<accession>A0A9W8YNQ0</accession>
<dbReference type="InterPro" id="IPR001810">
    <property type="entry name" value="F-box_dom"/>
</dbReference>
<feature type="domain" description="F-box" evidence="2">
    <location>
        <begin position="1"/>
        <end position="48"/>
    </location>
</feature>
<evidence type="ECO:0000256" key="1">
    <source>
        <dbReference type="SAM" id="MobiDB-lite"/>
    </source>
</evidence>
<comment type="caution">
    <text evidence="3">The sequence shown here is derived from an EMBL/GenBank/DDBJ whole genome shotgun (WGS) entry which is preliminary data.</text>
</comment>
<gene>
    <name evidence="3" type="ORF">N0V93_006482</name>
</gene>
<organism evidence="3 4">
    <name type="scientific">Gnomoniopsis smithogilvyi</name>
    <dbReference type="NCBI Taxonomy" id="1191159"/>
    <lineage>
        <taxon>Eukaryota</taxon>
        <taxon>Fungi</taxon>
        <taxon>Dikarya</taxon>
        <taxon>Ascomycota</taxon>
        <taxon>Pezizomycotina</taxon>
        <taxon>Sordariomycetes</taxon>
        <taxon>Sordariomycetidae</taxon>
        <taxon>Diaporthales</taxon>
        <taxon>Gnomoniaceae</taxon>
        <taxon>Gnomoniopsis</taxon>
    </lineage>
</organism>